<keyword evidence="2" id="KW-1185">Reference proteome</keyword>
<reference evidence="1 2" key="1">
    <citation type="journal article" date="2019" name="Int. J. Syst. Evol. Microbiol.">
        <title>The Global Catalogue of Microorganisms (GCM) 10K type strain sequencing project: providing services to taxonomists for standard genome sequencing and annotation.</title>
        <authorList>
            <consortium name="The Broad Institute Genomics Platform"/>
            <consortium name="The Broad Institute Genome Sequencing Center for Infectious Disease"/>
            <person name="Wu L."/>
            <person name="Ma J."/>
        </authorList>
    </citation>
    <scope>NUCLEOTIDE SEQUENCE [LARGE SCALE GENOMIC DNA]</scope>
    <source>
        <strain evidence="1 2">JCM 3272</strain>
    </source>
</reference>
<name>A0ABN3G399_9ACTN</name>
<accession>A0ABN3G399</accession>
<protein>
    <submittedName>
        <fullName evidence="1">Uncharacterized protein</fullName>
    </submittedName>
</protein>
<evidence type="ECO:0000313" key="1">
    <source>
        <dbReference type="EMBL" id="GAA2343312.1"/>
    </source>
</evidence>
<sequence length="84" mass="9181">MLVTLRGATSTRLRDAYLEPFTDLAPRAELLADLRNAMVAGNVIRALTWHRALSAEGYEATGEFAMGPSAHVRQLLTAQPWACP</sequence>
<comment type="caution">
    <text evidence="1">The sequence shown here is derived from an EMBL/GenBank/DDBJ whole genome shotgun (WGS) entry which is preliminary data.</text>
</comment>
<organism evidence="1 2">
    <name type="scientific">Dactylosporangium salmoneum</name>
    <dbReference type="NCBI Taxonomy" id="53361"/>
    <lineage>
        <taxon>Bacteria</taxon>
        <taxon>Bacillati</taxon>
        <taxon>Actinomycetota</taxon>
        <taxon>Actinomycetes</taxon>
        <taxon>Micromonosporales</taxon>
        <taxon>Micromonosporaceae</taxon>
        <taxon>Dactylosporangium</taxon>
    </lineage>
</organism>
<dbReference type="RefSeq" id="WP_344612779.1">
    <property type="nucleotide sequence ID" value="NZ_BAAARV010000023.1"/>
</dbReference>
<proteinExistence type="predicted"/>
<dbReference type="Proteomes" id="UP001501444">
    <property type="component" value="Unassembled WGS sequence"/>
</dbReference>
<evidence type="ECO:0000313" key="2">
    <source>
        <dbReference type="Proteomes" id="UP001501444"/>
    </source>
</evidence>
<dbReference type="EMBL" id="BAAARV010000023">
    <property type="protein sequence ID" value="GAA2343312.1"/>
    <property type="molecule type" value="Genomic_DNA"/>
</dbReference>
<gene>
    <name evidence="1" type="ORF">GCM10010170_028040</name>
</gene>